<keyword evidence="2" id="KW-1185">Reference proteome</keyword>
<gene>
    <name evidence="1" type="ORF">HNR23_001114</name>
</gene>
<sequence>MCESTARTRGISRPHLIIRNWTCRLCSHSNPDSETICCLQCGAAKR</sequence>
<reference evidence="1 2" key="1">
    <citation type="submission" date="2020-08" db="EMBL/GenBank/DDBJ databases">
        <title>Sequencing the genomes of 1000 actinobacteria strains.</title>
        <authorList>
            <person name="Klenk H.-P."/>
        </authorList>
    </citation>
    <scope>NUCLEOTIDE SEQUENCE [LARGE SCALE GENOMIC DNA]</scope>
    <source>
        <strain evidence="1 2">DSM 46659</strain>
    </source>
</reference>
<dbReference type="EMBL" id="JACHDS010000001">
    <property type="protein sequence ID" value="MBB6171054.1"/>
    <property type="molecule type" value="Genomic_DNA"/>
</dbReference>
<accession>A0A7W9YF70</accession>
<evidence type="ECO:0000313" key="2">
    <source>
        <dbReference type="Proteomes" id="UP000546642"/>
    </source>
</evidence>
<protein>
    <recommendedName>
        <fullName evidence="3">RanBP2-type domain-containing protein</fullName>
    </recommendedName>
</protein>
<proteinExistence type="predicted"/>
<comment type="caution">
    <text evidence="1">The sequence shown here is derived from an EMBL/GenBank/DDBJ whole genome shotgun (WGS) entry which is preliminary data.</text>
</comment>
<name>A0A7W9YF70_9ACTN</name>
<dbReference type="Proteomes" id="UP000546642">
    <property type="component" value="Unassembled WGS sequence"/>
</dbReference>
<organism evidence="1 2">
    <name type="scientific">Nocardiopsis mwathae</name>
    <dbReference type="NCBI Taxonomy" id="1472723"/>
    <lineage>
        <taxon>Bacteria</taxon>
        <taxon>Bacillati</taxon>
        <taxon>Actinomycetota</taxon>
        <taxon>Actinomycetes</taxon>
        <taxon>Streptosporangiales</taxon>
        <taxon>Nocardiopsidaceae</taxon>
        <taxon>Nocardiopsis</taxon>
    </lineage>
</organism>
<dbReference type="RefSeq" id="WP_184074164.1">
    <property type="nucleotide sequence ID" value="NZ_JACHDS010000001.1"/>
</dbReference>
<evidence type="ECO:0000313" key="1">
    <source>
        <dbReference type="EMBL" id="MBB6171054.1"/>
    </source>
</evidence>
<evidence type="ECO:0008006" key="3">
    <source>
        <dbReference type="Google" id="ProtNLM"/>
    </source>
</evidence>
<dbReference type="AlphaFoldDB" id="A0A7W9YF70"/>